<evidence type="ECO:0000256" key="2">
    <source>
        <dbReference type="ARBA" id="ARBA00022679"/>
    </source>
</evidence>
<sequence>MEYIPGSTIRKILQKFGPIKGDRLKDFTRQITEGLNYLHSQNVAHINVMSRNIILMLNDVIKIVDFDYADEYNYLNEKQDIKDLGVTILEMATGKDLSFTVESLKSEHSPSQGIFVHS</sequence>
<dbReference type="InterPro" id="IPR000719">
    <property type="entry name" value="Prot_kinase_dom"/>
</dbReference>
<evidence type="ECO:0000256" key="3">
    <source>
        <dbReference type="ARBA" id="ARBA00022741"/>
    </source>
</evidence>
<evidence type="ECO:0000256" key="4">
    <source>
        <dbReference type="ARBA" id="ARBA00022777"/>
    </source>
</evidence>
<dbReference type="Pfam" id="PF00069">
    <property type="entry name" value="Pkinase"/>
    <property type="match status" value="1"/>
</dbReference>
<gene>
    <name evidence="7" type="ORF">BpHYR1_027328</name>
</gene>
<keyword evidence="1" id="KW-0723">Serine/threonine-protein kinase</keyword>
<dbReference type="GO" id="GO:0004674">
    <property type="term" value="F:protein serine/threonine kinase activity"/>
    <property type="evidence" value="ECO:0007669"/>
    <property type="project" value="UniProtKB-KW"/>
</dbReference>
<accession>A0A3M7R700</accession>
<reference evidence="7 8" key="1">
    <citation type="journal article" date="2018" name="Sci. Rep.">
        <title>Genomic signatures of local adaptation to the degree of environmental predictability in rotifers.</title>
        <authorList>
            <person name="Franch-Gras L."/>
            <person name="Hahn C."/>
            <person name="Garcia-Roger E.M."/>
            <person name="Carmona M.J."/>
            <person name="Serra M."/>
            <person name="Gomez A."/>
        </authorList>
    </citation>
    <scope>NUCLEOTIDE SEQUENCE [LARGE SCALE GENOMIC DNA]</scope>
    <source>
        <strain evidence="7">HYR1</strain>
    </source>
</reference>
<dbReference type="PANTHER" id="PTHR11584">
    <property type="entry name" value="SERINE/THREONINE PROTEIN KINASE"/>
    <property type="match status" value="1"/>
</dbReference>
<evidence type="ECO:0000256" key="5">
    <source>
        <dbReference type="ARBA" id="ARBA00022840"/>
    </source>
</evidence>
<keyword evidence="5" id="KW-0067">ATP-binding</keyword>
<dbReference type="SUPFAM" id="SSF56112">
    <property type="entry name" value="Protein kinase-like (PK-like)"/>
    <property type="match status" value="1"/>
</dbReference>
<dbReference type="InterPro" id="IPR011009">
    <property type="entry name" value="Kinase-like_dom_sf"/>
</dbReference>
<dbReference type="Gene3D" id="1.10.510.10">
    <property type="entry name" value="Transferase(Phosphotransferase) domain 1"/>
    <property type="match status" value="1"/>
</dbReference>
<evidence type="ECO:0000313" key="7">
    <source>
        <dbReference type="EMBL" id="RNA19347.1"/>
    </source>
</evidence>
<dbReference type="PROSITE" id="PS50011">
    <property type="entry name" value="PROTEIN_KINASE_DOM"/>
    <property type="match status" value="1"/>
</dbReference>
<keyword evidence="8" id="KW-1185">Reference proteome</keyword>
<dbReference type="Proteomes" id="UP000276133">
    <property type="component" value="Unassembled WGS sequence"/>
</dbReference>
<dbReference type="OrthoDB" id="336747at2759"/>
<protein>
    <submittedName>
        <fullName evidence="7">Mitogen-activated kinase kinase kinase</fullName>
    </submittedName>
</protein>
<evidence type="ECO:0000256" key="1">
    <source>
        <dbReference type="ARBA" id="ARBA00022527"/>
    </source>
</evidence>
<feature type="domain" description="Protein kinase" evidence="6">
    <location>
        <begin position="1"/>
        <end position="118"/>
    </location>
</feature>
<comment type="caution">
    <text evidence="7">The sequence shown here is derived from an EMBL/GenBank/DDBJ whole genome shotgun (WGS) entry which is preliminary data.</text>
</comment>
<dbReference type="AlphaFoldDB" id="A0A3M7R700"/>
<keyword evidence="2" id="KW-0808">Transferase</keyword>
<evidence type="ECO:0000259" key="6">
    <source>
        <dbReference type="PROSITE" id="PS50011"/>
    </source>
</evidence>
<dbReference type="GO" id="GO:0005524">
    <property type="term" value="F:ATP binding"/>
    <property type="evidence" value="ECO:0007669"/>
    <property type="project" value="UniProtKB-KW"/>
</dbReference>
<organism evidence="7 8">
    <name type="scientific">Brachionus plicatilis</name>
    <name type="common">Marine rotifer</name>
    <name type="synonym">Brachionus muelleri</name>
    <dbReference type="NCBI Taxonomy" id="10195"/>
    <lineage>
        <taxon>Eukaryota</taxon>
        <taxon>Metazoa</taxon>
        <taxon>Spiralia</taxon>
        <taxon>Gnathifera</taxon>
        <taxon>Rotifera</taxon>
        <taxon>Eurotatoria</taxon>
        <taxon>Monogononta</taxon>
        <taxon>Pseudotrocha</taxon>
        <taxon>Ploima</taxon>
        <taxon>Brachionidae</taxon>
        <taxon>Brachionus</taxon>
    </lineage>
</organism>
<dbReference type="STRING" id="10195.A0A3M7R700"/>
<keyword evidence="3" id="KW-0547">Nucleotide-binding</keyword>
<dbReference type="PANTHER" id="PTHR11584:SF369">
    <property type="entry name" value="MITOGEN-ACTIVATED PROTEIN KINASE KINASE KINASE 19-RELATED"/>
    <property type="match status" value="1"/>
</dbReference>
<evidence type="ECO:0000313" key="8">
    <source>
        <dbReference type="Proteomes" id="UP000276133"/>
    </source>
</evidence>
<dbReference type="EMBL" id="REGN01004067">
    <property type="protein sequence ID" value="RNA19347.1"/>
    <property type="molecule type" value="Genomic_DNA"/>
</dbReference>
<name>A0A3M7R700_BRAPC</name>
<keyword evidence="4 7" id="KW-0418">Kinase</keyword>
<proteinExistence type="predicted"/>